<evidence type="ECO:0000313" key="4">
    <source>
        <dbReference type="Proteomes" id="UP000054166"/>
    </source>
</evidence>
<feature type="compositionally biased region" description="Low complexity" evidence="1">
    <location>
        <begin position="746"/>
        <end position="761"/>
    </location>
</feature>
<feature type="compositionally biased region" description="Polar residues" evidence="1">
    <location>
        <begin position="466"/>
        <end position="488"/>
    </location>
</feature>
<feature type="compositionally biased region" description="Polar residues" evidence="1">
    <location>
        <begin position="635"/>
        <end position="661"/>
    </location>
</feature>
<dbReference type="PANTHER" id="PTHR39639:SF1">
    <property type="entry name" value="DUF262 DOMAIN-CONTAINING PROTEIN"/>
    <property type="match status" value="1"/>
</dbReference>
<name>A0A0C3EPG0_PILCF</name>
<feature type="region of interest" description="Disordered" evidence="1">
    <location>
        <begin position="381"/>
        <end position="838"/>
    </location>
</feature>
<dbReference type="OrthoDB" id="5419821at2759"/>
<reference evidence="4" key="2">
    <citation type="submission" date="2015-01" db="EMBL/GenBank/DDBJ databases">
        <title>Evolutionary Origins and Diversification of the Mycorrhizal Mutualists.</title>
        <authorList>
            <consortium name="DOE Joint Genome Institute"/>
            <consortium name="Mycorrhizal Genomics Consortium"/>
            <person name="Kohler A."/>
            <person name="Kuo A."/>
            <person name="Nagy L.G."/>
            <person name="Floudas D."/>
            <person name="Copeland A."/>
            <person name="Barry K.W."/>
            <person name="Cichocki N."/>
            <person name="Veneault-Fourrey C."/>
            <person name="LaButti K."/>
            <person name="Lindquist E.A."/>
            <person name="Lipzen A."/>
            <person name="Lundell T."/>
            <person name="Morin E."/>
            <person name="Murat C."/>
            <person name="Riley R."/>
            <person name="Ohm R."/>
            <person name="Sun H."/>
            <person name="Tunlid A."/>
            <person name="Henrissat B."/>
            <person name="Grigoriev I.V."/>
            <person name="Hibbett D.S."/>
            <person name="Martin F."/>
        </authorList>
    </citation>
    <scope>NUCLEOTIDE SEQUENCE [LARGE SCALE GENOMIC DNA]</scope>
    <source>
        <strain evidence="4">F 1598</strain>
    </source>
</reference>
<protein>
    <recommendedName>
        <fullName evidence="2">GmrSD restriction endonucleases N-terminal domain-containing protein</fullName>
    </recommendedName>
</protein>
<feature type="region of interest" description="Disordered" evidence="1">
    <location>
        <begin position="1"/>
        <end position="43"/>
    </location>
</feature>
<dbReference type="InParanoid" id="A0A0C3EPG0"/>
<evidence type="ECO:0000256" key="1">
    <source>
        <dbReference type="SAM" id="MobiDB-lite"/>
    </source>
</evidence>
<dbReference type="Pfam" id="PF03235">
    <property type="entry name" value="GmrSD_N"/>
    <property type="match status" value="1"/>
</dbReference>
<dbReference type="InterPro" id="IPR004919">
    <property type="entry name" value="GmrSD_N"/>
</dbReference>
<evidence type="ECO:0000259" key="2">
    <source>
        <dbReference type="Pfam" id="PF03235"/>
    </source>
</evidence>
<reference evidence="3 4" key="1">
    <citation type="submission" date="2014-04" db="EMBL/GenBank/DDBJ databases">
        <authorList>
            <consortium name="DOE Joint Genome Institute"/>
            <person name="Kuo A."/>
            <person name="Tarkka M."/>
            <person name="Buscot F."/>
            <person name="Kohler A."/>
            <person name="Nagy L.G."/>
            <person name="Floudas D."/>
            <person name="Copeland A."/>
            <person name="Barry K.W."/>
            <person name="Cichocki N."/>
            <person name="Veneault-Fourrey C."/>
            <person name="LaButti K."/>
            <person name="Lindquist E.A."/>
            <person name="Lipzen A."/>
            <person name="Lundell T."/>
            <person name="Morin E."/>
            <person name="Murat C."/>
            <person name="Sun H."/>
            <person name="Tunlid A."/>
            <person name="Henrissat B."/>
            <person name="Grigoriev I.V."/>
            <person name="Hibbett D.S."/>
            <person name="Martin F."/>
            <person name="Nordberg H.P."/>
            <person name="Cantor M.N."/>
            <person name="Hua S.X."/>
        </authorList>
    </citation>
    <scope>NUCLEOTIDE SEQUENCE [LARGE SCALE GENOMIC DNA]</scope>
    <source>
        <strain evidence="3 4">F 1598</strain>
    </source>
</reference>
<feature type="compositionally biased region" description="Pro residues" evidence="1">
    <location>
        <begin position="525"/>
        <end position="535"/>
    </location>
</feature>
<feature type="compositionally biased region" description="Gly residues" evidence="1">
    <location>
        <begin position="813"/>
        <end position="823"/>
    </location>
</feature>
<dbReference type="EMBL" id="KN833060">
    <property type="protein sequence ID" value="KIM74460.1"/>
    <property type="molecule type" value="Genomic_DNA"/>
</dbReference>
<dbReference type="PANTHER" id="PTHR39639">
    <property type="entry name" value="CHROMOSOME 16, WHOLE GENOME SHOTGUN SEQUENCE"/>
    <property type="match status" value="1"/>
</dbReference>
<feature type="compositionally biased region" description="Polar residues" evidence="1">
    <location>
        <begin position="442"/>
        <end position="458"/>
    </location>
</feature>
<sequence length="838" mass="92249">MASRQDDEMSFGDFSSELSDLSSSEDDLPLAKTNGKGKGKAASTGYQIKDALRPPRTAQYTAKSLYDQIIENTIDLDPEYQRDVVWTEQKQTGIIDSILRNYYIPPVIFAVSSSDDGSELRTCIDGKQRLTSIQRFMDGLVRFTDKDSLTNQKLWYKQVGNTKRKLLPKQYMQQFAYKQITCVEYETISPDQEREIFQRVQLGVALTPAERMQAITGPWPTLIREIQQELLGESGFDGQLDWGHARGRDFQCLTSIVYLIDKPKAAIPGAQQLEKWLQETNPVPAKFRHEIFDTFRIFGTLVRKFGSTFHKPTKVAPVEFVIIGVLIHMYRLKLSLTQLSSAIEKMRADVRAKHIDIRQNNKVTKTMLDFIKKKIIVSELKSDQQGDKPASSKTSHTQSSTASKRKRAIYSEDSDESDMSKPRPSKLSTSRAVAGSNKAPVASSSSKVTKTPAKQASATKPPLKSAISTSYASTGPSKSSTIKPSVSTARVPKVPDALYRNSSPQSMSPQTMAPPSTQRRQSIPLPRPPSAPPSQPFIKREPSMPPTPSGVGPSDRRGSMHTTSSTSIHSPVMPGGFQPIHDPRRPPPQIQTNLDGTSHQQPSWPHSPVVGTPSFPPGTPLDQKPIGMLLARAGLSSQQNSSPQGQYFQQNAISPTGQQPLNGVMDGHLPSDTPPLTSHGPAFVQNPNNPLHSQSSGSLQSGYGGAAPPAPPTAPQALRTNIQRTVNGTGTTAPSQMRHSLPPRPSSATSSTAPHTSLPSTGSFSRYDDQYSRQHDRSRDHRDYDSSRVRGYDRDRDYGRHKNSGRSRERDGGWGSRGRGTGRASGSPTSMRYTYGMR</sequence>
<feature type="domain" description="GmrSD restriction endonucleases N-terminal" evidence="2">
    <location>
        <begin position="65"/>
        <end position="210"/>
    </location>
</feature>
<dbReference type="STRING" id="765440.A0A0C3EPG0"/>
<organism evidence="3 4">
    <name type="scientific">Piloderma croceum (strain F 1598)</name>
    <dbReference type="NCBI Taxonomy" id="765440"/>
    <lineage>
        <taxon>Eukaryota</taxon>
        <taxon>Fungi</taxon>
        <taxon>Dikarya</taxon>
        <taxon>Basidiomycota</taxon>
        <taxon>Agaricomycotina</taxon>
        <taxon>Agaricomycetes</taxon>
        <taxon>Agaricomycetidae</taxon>
        <taxon>Atheliales</taxon>
        <taxon>Atheliaceae</taxon>
        <taxon>Piloderma</taxon>
    </lineage>
</organism>
<feature type="compositionally biased region" description="Polar residues" evidence="1">
    <location>
        <begin position="590"/>
        <end position="604"/>
    </location>
</feature>
<proteinExistence type="predicted"/>
<evidence type="ECO:0000313" key="3">
    <source>
        <dbReference type="EMBL" id="KIM74460.1"/>
    </source>
</evidence>
<dbReference type="Proteomes" id="UP000054166">
    <property type="component" value="Unassembled WGS sequence"/>
</dbReference>
<dbReference type="AlphaFoldDB" id="A0A0C3EPG0"/>
<dbReference type="HOGENOM" id="CLU_013023_1_0_1"/>
<keyword evidence="4" id="KW-1185">Reference proteome</keyword>
<feature type="compositionally biased region" description="Polar residues" evidence="1">
    <location>
        <begin position="718"/>
        <end position="738"/>
    </location>
</feature>
<feature type="compositionally biased region" description="Basic and acidic residues" evidence="1">
    <location>
        <begin position="766"/>
        <end position="812"/>
    </location>
</feature>
<feature type="compositionally biased region" description="Polar residues" evidence="1">
    <location>
        <begin position="391"/>
        <end position="402"/>
    </location>
</feature>
<feature type="compositionally biased region" description="Polar residues" evidence="1">
    <location>
        <begin position="500"/>
        <end position="521"/>
    </location>
</feature>
<gene>
    <name evidence="3" type="ORF">PILCRDRAFT_828156</name>
</gene>
<accession>A0A0C3EPG0</accession>